<dbReference type="Gramene" id="PGSC0003DMT400088658">
    <property type="protein sequence ID" value="PGSC0003DMT400088658"/>
    <property type="gene ID" value="PGSC0003DMG400038229"/>
</dbReference>
<evidence type="ECO:0000256" key="1">
    <source>
        <dbReference type="SAM" id="MobiDB-lite"/>
    </source>
</evidence>
<sequence length="208" mass="22346">MNPGMIIAKEMVMTAKQRKTSLSFPVLITELCRRARVPRDEKKDVEVILTSSIDIRRIEAEYLKDEAEKKKATLVDTSLVIDTDALPVEDPLPTQAPGTSGTSRTVPSMMLSSSTTPLPPRSGASATATSRPVLTNATLLRLVELAHSADRRASKLEATIPGMIERGLAAVVTPLIATVDALASRIVVCVTTQEHPLVVIGVVDLLEV</sequence>
<proteinExistence type="predicted"/>
<dbReference type="EnsemblPlants" id="PGSC0003DMT400088658">
    <property type="protein sequence ID" value="PGSC0003DMT400088658"/>
    <property type="gene ID" value="PGSC0003DMG400038229"/>
</dbReference>
<dbReference type="PaxDb" id="4113-PGSC0003DMT400088658"/>
<dbReference type="eggNOG" id="ENOG502R85P">
    <property type="taxonomic scope" value="Eukaryota"/>
</dbReference>
<evidence type="ECO:0000313" key="2">
    <source>
        <dbReference type="EnsemblPlants" id="PGSC0003DMT400088658"/>
    </source>
</evidence>
<dbReference type="HOGENOM" id="CLU_029307_10_2_1"/>
<organism evidence="2 3">
    <name type="scientific">Solanum tuberosum</name>
    <name type="common">Potato</name>
    <dbReference type="NCBI Taxonomy" id="4113"/>
    <lineage>
        <taxon>Eukaryota</taxon>
        <taxon>Viridiplantae</taxon>
        <taxon>Streptophyta</taxon>
        <taxon>Embryophyta</taxon>
        <taxon>Tracheophyta</taxon>
        <taxon>Spermatophyta</taxon>
        <taxon>Magnoliopsida</taxon>
        <taxon>eudicotyledons</taxon>
        <taxon>Gunneridae</taxon>
        <taxon>Pentapetalae</taxon>
        <taxon>asterids</taxon>
        <taxon>lamiids</taxon>
        <taxon>Solanales</taxon>
        <taxon>Solanaceae</taxon>
        <taxon>Solanoideae</taxon>
        <taxon>Solaneae</taxon>
        <taxon>Solanum</taxon>
    </lineage>
</organism>
<evidence type="ECO:0008006" key="4">
    <source>
        <dbReference type="Google" id="ProtNLM"/>
    </source>
</evidence>
<name>M1DGG2_SOLTU</name>
<dbReference type="AlphaFoldDB" id="M1DGG2"/>
<feature type="compositionally biased region" description="Low complexity" evidence="1">
    <location>
        <begin position="107"/>
        <end position="116"/>
    </location>
</feature>
<dbReference type="Proteomes" id="UP000011115">
    <property type="component" value="Unassembled WGS sequence"/>
</dbReference>
<accession>M1DGG2</accession>
<feature type="compositionally biased region" description="Polar residues" evidence="1">
    <location>
        <begin position="96"/>
        <end position="106"/>
    </location>
</feature>
<evidence type="ECO:0000313" key="3">
    <source>
        <dbReference type="Proteomes" id="UP000011115"/>
    </source>
</evidence>
<reference evidence="3" key="1">
    <citation type="journal article" date="2011" name="Nature">
        <title>Genome sequence and analysis of the tuber crop potato.</title>
        <authorList>
            <consortium name="The Potato Genome Sequencing Consortium"/>
        </authorList>
    </citation>
    <scope>NUCLEOTIDE SEQUENCE [LARGE SCALE GENOMIC DNA]</scope>
    <source>
        <strain evidence="3">cv. DM1-3 516 R44</strain>
    </source>
</reference>
<dbReference type="InParanoid" id="M1DGG2"/>
<reference evidence="2" key="2">
    <citation type="submission" date="2015-06" db="UniProtKB">
        <authorList>
            <consortium name="EnsemblPlants"/>
        </authorList>
    </citation>
    <scope>IDENTIFICATION</scope>
    <source>
        <strain evidence="2">DM1-3 516 R44</strain>
    </source>
</reference>
<feature type="region of interest" description="Disordered" evidence="1">
    <location>
        <begin position="86"/>
        <end position="128"/>
    </location>
</feature>
<keyword evidence="3" id="KW-1185">Reference proteome</keyword>
<protein>
    <recommendedName>
        <fullName evidence="4">Polyprotein protein</fullName>
    </recommendedName>
</protein>